<dbReference type="SUPFAM" id="SSF69572">
    <property type="entry name" value="Activating enzymes of the ubiquitin-like proteins"/>
    <property type="match status" value="1"/>
</dbReference>
<dbReference type="GO" id="GO:0000045">
    <property type="term" value="P:autophagosome assembly"/>
    <property type="evidence" value="ECO:0007669"/>
    <property type="project" value="TreeGrafter"/>
</dbReference>
<dbReference type="eggNOG" id="KOG2337">
    <property type="taxonomic scope" value="Eukaryota"/>
</dbReference>
<dbReference type="InterPro" id="IPR042523">
    <property type="entry name" value="Atg7_N_2"/>
</dbReference>
<dbReference type="OrthoDB" id="338614at2759"/>
<comment type="function">
    <text evidence="7">E1-like activating enzyme involved in the 2 ubiquitin-like systems required for cytoplasm to vacuole transport (Cvt) and autophagy. Activates ATG12 for its conjugation with ATG5 and ATG8 for its conjugation with phosphatidylethanolamine. Both systems are needed for the ATG8 association to Cvt vesicles and autophagosomes membranes. Autophagy is essential for maintenance of amino acid levels and protein synthesis under nitrogen starvation. Required for selective autophagic degradation of the nucleus (nucleophagy) as well as for mitophagy which contributes to regulate mitochondrial quantity and quality by eliminating the mitochondria to a basal level to fulfill cellular energy requirements and preventing excess ROS production.</text>
</comment>
<dbReference type="STRING" id="1071381.G8BNX9"/>
<dbReference type="Pfam" id="PF16420">
    <property type="entry name" value="ATG7_N"/>
    <property type="match status" value="1"/>
</dbReference>
<dbReference type="GO" id="GO:0034727">
    <property type="term" value="P:piecemeal microautophagy of the nucleus"/>
    <property type="evidence" value="ECO:0007669"/>
    <property type="project" value="EnsemblFungi"/>
</dbReference>
<name>G8BNX9_TETPH</name>
<dbReference type="FunFam" id="3.40.50.720:FF:000243">
    <property type="entry name" value="Ubiquitin-like modifier-activating enzyme ATG7"/>
    <property type="match status" value="1"/>
</dbReference>
<gene>
    <name evidence="10" type="primary">TPHA0A05330</name>
    <name evidence="10" type="ordered locus">TPHA_0A05330</name>
</gene>
<feature type="domain" description="Ubiquitin-like modifier-activating enzyme Atg7 N-terminal" evidence="9">
    <location>
        <begin position="8"/>
        <end position="285"/>
    </location>
</feature>
<dbReference type="GO" id="GO:0042802">
    <property type="term" value="F:identical protein binding"/>
    <property type="evidence" value="ECO:0007669"/>
    <property type="project" value="EnsemblFungi"/>
</dbReference>
<dbReference type="Gene3D" id="3.40.140.100">
    <property type="entry name" value="Ubiquitin-like modifier-activating enzyme ATG7 C-terminal domain"/>
    <property type="match status" value="1"/>
</dbReference>
<dbReference type="GO" id="GO:0005829">
    <property type="term" value="C:cytosol"/>
    <property type="evidence" value="ECO:0007669"/>
    <property type="project" value="EnsemblFungi"/>
</dbReference>
<comment type="subunit">
    <text evidence="7">Homodimer.</text>
</comment>
<dbReference type="InterPro" id="IPR000594">
    <property type="entry name" value="ThiF_NAD_FAD-bd"/>
</dbReference>
<dbReference type="InterPro" id="IPR042522">
    <property type="entry name" value="Atg7_N_1"/>
</dbReference>
<evidence type="ECO:0000256" key="5">
    <source>
        <dbReference type="ARBA" id="ARBA00023006"/>
    </source>
</evidence>
<keyword evidence="7" id="KW-0963">Cytoplasm</keyword>
<dbReference type="InterPro" id="IPR045886">
    <property type="entry name" value="ThiF/MoeB/HesA"/>
</dbReference>
<evidence type="ECO:0000259" key="9">
    <source>
        <dbReference type="Pfam" id="PF16420"/>
    </source>
</evidence>
<evidence type="ECO:0000256" key="3">
    <source>
        <dbReference type="ARBA" id="ARBA00022448"/>
    </source>
</evidence>
<dbReference type="GeneID" id="11532718"/>
<dbReference type="EMBL" id="HE612856">
    <property type="protein sequence ID" value="CCE61607.1"/>
    <property type="molecule type" value="Genomic_DNA"/>
</dbReference>
<dbReference type="AlphaFoldDB" id="G8BNX9"/>
<keyword evidence="3 7" id="KW-0813">Transport</keyword>
<evidence type="ECO:0000256" key="4">
    <source>
        <dbReference type="ARBA" id="ARBA00022927"/>
    </source>
</evidence>
<organism evidence="10 11">
    <name type="scientific">Tetrapisispora phaffii (strain ATCC 24235 / CBS 4417 / NBRC 1672 / NRRL Y-8282 / UCD 70-5)</name>
    <name type="common">Yeast</name>
    <name type="synonym">Fabospora phaffii</name>
    <dbReference type="NCBI Taxonomy" id="1071381"/>
    <lineage>
        <taxon>Eukaryota</taxon>
        <taxon>Fungi</taxon>
        <taxon>Dikarya</taxon>
        <taxon>Ascomycota</taxon>
        <taxon>Saccharomycotina</taxon>
        <taxon>Saccharomycetes</taxon>
        <taxon>Saccharomycetales</taxon>
        <taxon>Saccharomycetaceae</taxon>
        <taxon>Tetrapisispora</taxon>
    </lineage>
</organism>
<dbReference type="Proteomes" id="UP000005666">
    <property type="component" value="Chromosome 1"/>
</dbReference>
<dbReference type="RefSeq" id="XP_003684041.1">
    <property type="nucleotide sequence ID" value="XM_003683993.1"/>
</dbReference>
<dbReference type="InterPro" id="IPR032197">
    <property type="entry name" value="Atg7_N"/>
</dbReference>
<dbReference type="HOGENOM" id="CLU_012998_2_1_1"/>
<dbReference type="PANTHER" id="PTHR10953:SF3">
    <property type="entry name" value="UBIQUITIN-LIKE MODIFIER-ACTIVATING ENZYME ATG7"/>
    <property type="match status" value="1"/>
</dbReference>
<keyword evidence="7" id="KW-0833">Ubl conjugation pathway</keyword>
<keyword evidence="4 7" id="KW-0653">Protein transport</keyword>
<dbReference type="KEGG" id="tpf:TPHA_0A05330"/>
<dbReference type="NCBIfam" id="TIGR01381">
    <property type="entry name" value="E1_like_apg7"/>
    <property type="match status" value="1"/>
</dbReference>
<keyword evidence="11" id="KW-1185">Reference proteome</keyword>
<evidence type="ECO:0000313" key="10">
    <source>
        <dbReference type="EMBL" id="CCE61607.1"/>
    </source>
</evidence>
<dbReference type="Gene3D" id="3.40.50.720">
    <property type="entry name" value="NAD(P)-binding Rossmann-like Domain"/>
    <property type="match status" value="1"/>
</dbReference>
<dbReference type="PANTHER" id="PTHR10953">
    <property type="entry name" value="UBIQUITIN-ACTIVATING ENZYME E1"/>
    <property type="match status" value="1"/>
</dbReference>
<dbReference type="GO" id="GO:0097632">
    <property type="term" value="C:extrinsic component of phagophore assembly site membrane"/>
    <property type="evidence" value="ECO:0007669"/>
    <property type="project" value="EnsemblFungi"/>
</dbReference>
<evidence type="ECO:0000256" key="7">
    <source>
        <dbReference type="RuleBase" id="RU366022"/>
    </source>
</evidence>
<feature type="domain" description="THIF-type NAD/FAD binding fold" evidence="8">
    <location>
        <begin position="303"/>
        <end position="554"/>
    </location>
</feature>
<evidence type="ECO:0000256" key="2">
    <source>
        <dbReference type="ARBA" id="ARBA00017647"/>
    </source>
</evidence>
<evidence type="ECO:0000256" key="1">
    <source>
        <dbReference type="ARBA" id="ARBA00010931"/>
    </source>
</evidence>
<reference evidence="10 11" key="1">
    <citation type="journal article" date="2011" name="Proc. Natl. Acad. Sci. U.S.A.">
        <title>Evolutionary erosion of yeast sex chromosomes by mating-type switching accidents.</title>
        <authorList>
            <person name="Gordon J.L."/>
            <person name="Armisen D."/>
            <person name="Proux-Wera E."/>
            <person name="Oheigeartaigh S.S."/>
            <person name="Byrne K.P."/>
            <person name="Wolfe K.H."/>
        </authorList>
    </citation>
    <scope>NUCLEOTIDE SEQUENCE [LARGE SCALE GENOMIC DNA]</scope>
    <source>
        <strain evidence="11">ATCC 24235 / CBS 4417 / NBRC 1672 / NRRL Y-8282 / UCD 70-5</strain>
    </source>
</reference>
<dbReference type="InterPro" id="IPR006285">
    <property type="entry name" value="Atg7"/>
</dbReference>
<protein>
    <recommendedName>
        <fullName evidence="2 7">Ubiquitin-like modifier-activating enzyme ATG7</fullName>
    </recommendedName>
    <alternativeName>
        <fullName evidence="7">Autophagy-related protein 7</fullName>
    </alternativeName>
</protein>
<dbReference type="GO" id="GO:0000422">
    <property type="term" value="P:autophagy of mitochondrion"/>
    <property type="evidence" value="ECO:0007669"/>
    <property type="project" value="EnsemblFungi"/>
</dbReference>
<dbReference type="GO" id="GO:0006995">
    <property type="term" value="P:cellular response to nitrogen starvation"/>
    <property type="evidence" value="ECO:0007669"/>
    <property type="project" value="TreeGrafter"/>
</dbReference>
<proteinExistence type="inferred from homology"/>
<dbReference type="OMA" id="RQIWDAI"/>
<accession>G8BNX9</accession>
<dbReference type="Gene3D" id="3.40.140.70">
    <property type="entry name" value="Ubiquitin-like modifier-activating enzyme ATG7 N-terminal domain"/>
    <property type="match status" value="1"/>
</dbReference>
<evidence type="ECO:0000313" key="11">
    <source>
        <dbReference type="Proteomes" id="UP000005666"/>
    </source>
</evidence>
<dbReference type="Pfam" id="PF00899">
    <property type="entry name" value="ThiF"/>
    <property type="match status" value="1"/>
</dbReference>
<dbReference type="GO" id="GO:0032446">
    <property type="term" value="P:protein modification by small protein conjugation"/>
    <property type="evidence" value="ECO:0007669"/>
    <property type="project" value="EnsemblFungi"/>
</dbReference>
<keyword evidence="5 7" id="KW-0072">Autophagy</keyword>
<dbReference type="GO" id="GO:0032258">
    <property type="term" value="P:cytoplasm to vacuole targeting by the Cvt pathway"/>
    <property type="evidence" value="ECO:0007669"/>
    <property type="project" value="EnsemblFungi"/>
</dbReference>
<dbReference type="GO" id="GO:0019779">
    <property type="term" value="F:Atg8 activating enzyme activity"/>
    <property type="evidence" value="ECO:0007669"/>
    <property type="project" value="EnsemblFungi"/>
</dbReference>
<evidence type="ECO:0000256" key="6">
    <source>
        <dbReference type="PIRSR" id="PIRSR606285-1"/>
    </source>
</evidence>
<comment type="similarity">
    <text evidence="1 7">Belongs to the ATG7 family.</text>
</comment>
<dbReference type="InterPro" id="IPR035985">
    <property type="entry name" value="Ubiquitin-activating_enz"/>
</dbReference>
<feature type="active site" description="Glycyl thioester intermediate" evidence="6">
    <location>
        <position position="501"/>
    </location>
</feature>
<dbReference type="GO" id="GO:0019778">
    <property type="term" value="F:Atg12 activating enzyme activity"/>
    <property type="evidence" value="ECO:0007669"/>
    <property type="project" value="EnsemblFungi"/>
</dbReference>
<evidence type="ECO:0000259" key="8">
    <source>
        <dbReference type="Pfam" id="PF00899"/>
    </source>
</evidence>
<sequence length="626" mass="71000">MRDSETLQFSFPFHSFLDTTFFQELSSLKLDIFKLDIKEKNIYAKLKFDQISTNKNVFLNSQSFHFDDSNKKDTNGPLINGKLYNYNTIEEFKNLDKVKFLEDRASDIWNLGIKDINNIASFYIISFADLKKHKYIYWVSYPYFQSKNLSIKVNNKDEVEHEKNTKYRTFFNEHPNIWVAMTTGLHIDLYTKESFSGAHTLLIRDMGDIPSVPTALAKSFLTIIKHNHENINEITVVFVRSDPSSFSMSLSLMIDESVDSNLAIGGWEKNTNGKLTPVAIDLSTLIDPITIVDQSVDLNLKLMKWRIAPDLDLDKIKNSKILLLGAGTLGCYVARSLMGWGVRKITFVDNGTVSLSNPVRQALYDFEDTGKPKAETASVKLKKIFPSLDTTGVMLNIPMIGHSDIDSSYDEEAYDKLDELIKEHDVIYILTDSREARWLPTVLGNVHKKIVINVALGFDSYLVIRHGNQSQEEAEQLGCYFCNDVVAPTDSLSDRTLDQMCTVTRPGVAMMAASQSVEVLASLLQSRTQEEPVELSLLGEIPHQIRGFLTNFNILKLKTPAYEFCSGCSDRIVDTCRSEGWNFIKHALSDPKFVEKISGLEEVQKSVDRIADNFDFFDTDSIDEIS</sequence>
<comment type="subcellular location">
    <subcellularLocation>
        <location evidence="7">Cytoplasm</location>
    </subcellularLocation>
    <subcellularLocation>
        <location evidence="7">Preautophagosomal structure</location>
    </subcellularLocation>
</comment>